<keyword evidence="2" id="KW-1185">Reference proteome</keyword>
<reference evidence="1 2" key="1">
    <citation type="submission" date="2013-11" db="EMBL/GenBank/DDBJ databases">
        <title>Draft genome of the bovine lungworm Dictyocaulus viviparus.</title>
        <authorList>
            <person name="Mitreva M."/>
        </authorList>
    </citation>
    <scope>NUCLEOTIDE SEQUENCE [LARGE SCALE GENOMIC DNA]</scope>
    <source>
        <strain evidence="1 2">HannoverDv2000</strain>
    </source>
</reference>
<reference evidence="2" key="2">
    <citation type="journal article" date="2016" name="Sci. Rep.">
        <title>Dictyocaulus viviparus genome, variome and transcriptome elucidate lungworm biology and support future intervention.</title>
        <authorList>
            <person name="McNulty S.N."/>
            <person name="Strube C."/>
            <person name="Rosa B.A."/>
            <person name="Martin J.C."/>
            <person name="Tyagi R."/>
            <person name="Choi Y.J."/>
            <person name="Wang Q."/>
            <person name="Hallsworth Pepin K."/>
            <person name="Zhang X."/>
            <person name="Ozersky P."/>
            <person name="Wilson R.K."/>
            <person name="Sternberg P.W."/>
            <person name="Gasser R.B."/>
            <person name="Mitreva M."/>
        </authorList>
    </citation>
    <scope>NUCLEOTIDE SEQUENCE [LARGE SCALE GENOMIC DNA]</scope>
    <source>
        <strain evidence="2">HannoverDv2000</strain>
    </source>
</reference>
<dbReference type="EMBL" id="KN716737">
    <property type="protein sequence ID" value="KJH41919.1"/>
    <property type="molecule type" value="Genomic_DNA"/>
</dbReference>
<dbReference type="AlphaFoldDB" id="A0A0D8XE34"/>
<evidence type="ECO:0000313" key="1">
    <source>
        <dbReference type="EMBL" id="KJH41919.1"/>
    </source>
</evidence>
<organism evidence="1 2">
    <name type="scientific">Dictyocaulus viviparus</name>
    <name type="common">Bovine lungworm</name>
    <dbReference type="NCBI Taxonomy" id="29172"/>
    <lineage>
        <taxon>Eukaryota</taxon>
        <taxon>Metazoa</taxon>
        <taxon>Ecdysozoa</taxon>
        <taxon>Nematoda</taxon>
        <taxon>Chromadorea</taxon>
        <taxon>Rhabditida</taxon>
        <taxon>Rhabditina</taxon>
        <taxon>Rhabditomorpha</taxon>
        <taxon>Strongyloidea</taxon>
        <taxon>Metastrongylidae</taxon>
        <taxon>Dictyocaulus</taxon>
    </lineage>
</organism>
<accession>A0A0D8XE34</accession>
<dbReference type="InterPro" id="IPR036322">
    <property type="entry name" value="WD40_repeat_dom_sf"/>
</dbReference>
<dbReference type="STRING" id="29172.A0A0D8XE34"/>
<proteinExistence type="predicted"/>
<sequence length="408" mass="45320">MRSEIVRGYDVGGRRRQWSFHMRMLEFGREPLYTISFSYRLKSVQALVRPNLIHCSMFHCKNIKAVCVIKAANEMIFAVTTGYDRLVQVFSMNVTRGDWIILLALVVSSVPTTAQGVLMENRHIIVLIGAQDGVITIYILEPCDVCSGGTTTARSTEFRCRGQKSAVTCLYIIKQPSYRDEFNCLVSYGDGKMLMLTVKVDRVLPKCTVDKTKHFGTLMCQEGNKFSKVIGWCWEDVHIVCGGTSDGKLMVWRTKRTAAPKHVSTISIDNSPITSLTTSINEAMRFVAVGSSSGLISVFSFHGEIIVALSPFTVYQNPVAGIALDVLRSCLLIHSTSRNGQFSSYEITLSRKSVTRLAATYECVLKQIRDFADANESGFIAVGDGMEVIPPPTKMKNFVGKSIDQNNK</sequence>
<gene>
    <name evidence="1" type="ORF">DICVIV_12102</name>
</gene>
<dbReference type="Gene3D" id="2.130.10.10">
    <property type="entry name" value="YVTN repeat-like/Quinoprotein amine dehydrogenase"/>
    <property type="match status" value="1"/>
</dbReference>
<name>A0A0D8XE34_DICVI</name>
<dbReference type="Proteomes" id="UP000053766">
    <property type="component" value="Unassembled WGS sequence"/>
</dbReference>
<dbReference type="SUPFAM" id="SSF50978">
    <property type="entry name" value="WD40 repeat-like"/>
    <property type="match status" value="1"/>
</dbReference>
<protein>
    <recommendedName>
        <fullName evidence="3">WD domain, G-beta repeat protein</fullName>
    </recommendedName>
</protein>
<dbReference type="InterPro" id="IPR015943">
    <property type="entry name" value="WD40/YVTN_repeat-like_dom_sf"/>
</dbReference>
<evidence type="ECO:0008006" key="3">
    <source>
        <dbReference type="Google" id="ProtNLM"/>
    </source>
</evidence>
<evidence type="ECO:0000313" key="2">
    <source>
        <dbReference type="Proteomes" id="UP000053766"/>
    </source>
</evidence>